<dbReference type="Gene3D" id="3.40.33.10">
    <property type="entry name" value="CAP"/>
    <property type="match status" value="1"/>
</dbReference>
<dbReference type="Pfam" id="PF00188">
    <property type="entry name" value="CAP"/>
    <property type="match status" value="1"/>
</dbReference>
<dbReference type="InterPro" id="IPR014044">
    <property type="entry name" value="CAP_dom"/>
</dbReference>
<dbReference type="STRING" id="456327.BJD11_14710"/>
<accession>Q3BV99</accession>
<dbReference type="KEGG" id="xcv:XCV1583"/>
<dbReference type="AlphaFoldDB" id="Q3BV99"/>
<organism evidence="3">
    <name type="scientific">Xanthomonas euvesicatoria pv. vesicatoria (strain 85-10)</name>
    <name type="common">Xanthomonas campestris pv. vesicatoria</name>
    <dbReference type="NCBI Taxonomy" id="316273"/>
    <lineage>
        <taxon>Bacteria</taxon>
        <taxon>Pseudomonadati</taxon>
        <taxon>Pseudomonadota</taxon>
        <taxon>Gammaproteobacteria</taxon>
        <taxon>Lysobacterales</taxon>
        <taxon>Lysobacteraceae</taxon>
        <taxon>Xanthomonas</taxon>
    </lineage>
</organism>
<dbReference type="InterPro" id="IPR035940">
    <property type="entry name" value="CAP_sf"/>
</dbReference>
<dbReference type="Proteomes" id="UP000007069">
    <property type="component" value="Chromosome"/>
</dbReference>
<dbReference type="eggNOG" id="COG2340">
    <property type="taxonomic scope" value="Bacteria"/>
</dbReference>
<evidence type="ECO:0000259" key="1">
    <source>
        <dbReference type="Pfam" id="PF00188"/>
    </source>
</evidence>
<feature type="domain" description="SCP" evidence="1">
    <location>
        <begin position="116"/>
        <end position="236"/>
    </location>
</feature>
<reference evidence="2 3" key="1">
    <citation type="journal article" date="2005" name="J. Bacteriol.">
        <title>Insights into genome plasticity and pathogenicity of the plant pathogenic Bacterium Xanthomonas campestris pv. vesicatoria revealed by the complete genome sequence.</title>
        <authorList>
            <person name="Thieme F."/>
            <person name="Koebnik R."/>
            <person name="Bekel T."/>
            <person name="Berger C."/>
            <person name="Boch J."/>
            <person name="Buettner D."/>
            <person name="Caldana C."/>
            <person name="Gaigalat L."/>
            <person name="Goesmann A."/>
            <person name="Kay S."/>
            <person name="Kirchner O."/>
            <person name="Lanz C."/>
            <person name="Linke B."/>
            <person name="McHardy A.C."/>
            <person name="Meyer F."/>
            <person name="Mittenhuber G."/>
            <person name="Nies D.H."/>
            <person name="Niesbach-Kloesgen U."/>
            <person name="Patschkowski T."/>
            <person name="Rueckert C."/>
            <person name="Rupp O."/>
            <person name="Schneicker S."/>
            <person name="Schuster S.C."/>
            <person name="Vorhoelter F.J."/>
            <person name="Weber E."/>
            <person name="Puehler A."/>
            <person name="Bonas U."/>
            <person name="Bartels D."/>
            <person name="Kaiser O."/>
        </authorList>
    </citation>
    <scope>NUCLEOTIDE SEQUENCE [LARGE SCALE GENOMIC DNA]</scope>
    <source>
        <strain evidence="2 3">85-10</strain>
    </source>
</reference>
<evidence type="ECO:0000313" key="2">
    <source>
        <dbReference type="EMBL" id="CAJ23222.1"/>
    </source>
</evidence>
<name>Q3BV99_XANE5</name>
<dbReference type="HOGENOM" id="CLU_069789_0_0_6"/>
<proteinExistence type="predicted"/>
<evidence type="ECO:0000313" key="3">
    <source>
        <dbReference type="Proteomes" id="UP000007069"/>
    </source>
</evidence>
<protein>
    <recommendedName>
        <fullName evidence="1">SCP domain-containing protein</fullName>
    </recommendedName>
</protein>
<gene>
    <name evidence="2" type="ordered locus">XCV1583</name>
</gene>
<dbReference type="CDD" id="cd05379">
    <property type="entry name" value="CAP_bacterial"/>
    <property type="match status" value="1"/>
</dbReference>
<dbReference type="SUPFAM" id="SSF55797">
    <property type="entry name" value="PR-1-like"/>
    <property type="match status" value="1"/>
</dbReference>
<dbReference type="EMBL" id="AM039952">
    <property type="protein sequence ID" value="CAJ23222.1"/>
    <property type="molecule type" value="Genomic_DNA"/>
</dbReference>
<sequence>MVGPAFYAARAAGRPAALESGLPGPRQRGLNGGLSARQRRPTWRELHFMVELPALFRPAMRPIFARLAFAILPAALPATAQDADFAAQAAALYRTPPAIASCRAGELQPAQRQRVLALINDIRRLHGLDAVDDDPAAEPEATQAALVIAANGRLSHTPTPDWRCYSDSAAKGARRSLIYGGVSSPLLRFSSADEIVIEWLTDANNVSAGGLGHRRWLLDPFLQRVAFGMVAGRNGAAFSSGAALRLVPTVGVAARTREDFVAWPIGEYPGRYYADDALLSFTALPDRKRKFANRDVDYADAQVEIRERDGRQLQVRNLSEDHEGFGVPNSLQFRVPRLQPGVIYDVTIRGVRFGGQSRDYRYWFRIGQSPRASTE</sequence>